<evidence type="ECO:0000256" key="9">
    <source>
        <dbReference type="PROSITE-ProRule" id="PRU01050"/>
    </source>
</evidence>
<evidence type="ECO:0000313" key="13">
    <source>
        <dbReference type="EMBL" id="MBD1399581.1"/>
    </source>
</evidence>
<comment type="similarity">
    <text evidence="1 8 9 10">Belongs to the TRAFAC class TrmE-Era-EngA-EngB-Septin-like GTPase superfamily. Era GTPase family.</text>
</comment>
<evidence type="ECO:0000259" key="11">
    <source>
        <dbReference type="PROSITE" id="PS50823"/>
    </source>
</evidence>
<dbReference type="InterPro" id="IPR005225">
    <property type="entry name" value="Small_GTP-bd"/>
</dbReference>
<name>A0A8J6QNI3_9BACT</name>
<dbReference type="FunFam" id="3.30.300.20:FF:000003">
    <property type="entry name" value="GTPase Era"/>
    <property type="match status" value="1"/>
</dbReference>
<evidence type="ECO:0000256" key="1">
    <source>
        <dbReference type="ARBA" id="ARBA00007921"/>
    </source>
</evidence>
<keyword evidence="8" id="KW-0472">Membrane</keyword>
<keyword evidence="5 8" id="KW-0547">Nucleotide-binding</keyword>
<sequence>MTDDLNPPFVSGFVALVGRPNVGKSTLLNQILGQKIAITSNKPQTTRNRILGIHNTSQAQVLFLDTPGIHRPQGKLNRFMVDQAVGACSDVDLILLLVEAGTRPGPADESIFGLLTPLNTPVFLIINKIDQIAPPLLLEQIRQFSNAFEFAQIIPLSAISGDGVPELLQAVTGMLPPGPPYYPEDQVTDLPERFIAAEMIREKIMRQTSDEIPYGVGVKVEQFEEKPEKNLVVIQATIHVERDSHKKIIVGKGGQMIKRLGQQARQDIERLLGVRVFLELFVRVDKNWSQSERMLRELGYSNR</sequence>
<dbReference type="GO" id="GO:0005886">
    <property type="term" value="C:plasma membrane"/>
    <property type="evidence" value="ECO:0007669"/>
    <property type="project" value="UniProtKB-SubCell"/>
</dbReference>
<evidence type="ECO:0000256" key="4">
    <source>
        <dbReference type="ARBA" id="ARBA00022519"/>
    </source>
</evidence>
<dbReference type="SUPFAM" id="SSF54814">
    <property type="entry name" value="Prokaryotic type KH domain (KH-domain type II)"/>
    <property type="match status" value="1"/>
</dbReference>
<evidence type="ECO:0000256" key="6">
    <source>
        <dbReference type="ARBA" id="ARBA00022884"/>
    </source>
</evidence>
<reference evidence="13" key="1">
    <citation type="submission" date="2020-09" db="EMBL/GenBank/DDBJ databases">
        <title>Pelobacter alkaliphilus sp. nov., a novel anaerobic arsenate-reducing bacterium from terrestrial mud volcano.</title>
        <authorList>
            <person name="Khomyakova M.A."/>
            <person name="Merkel A.Y."/>
            <person name="Slobodkin A.I."/>
        </authorList>
    </citation>
    <scope>NUCLEOTIDE SEQUENCE</scope>
    <source>
        <strain evidence="13">M08fum</strain>
    </source>
</reference>
<dbReference type="HAMAP" id="MF_00367">
    <property type="entry name" value="GTPase_Era"/>
    <property type="match status" value="1"/>
</dbReference>
<accession>A0A8J6QNI3</accession>
<feature type="binding site" evidence="8">
    <location>
        <begin position="65"/>
        <end position="69"/>
    </location>
    <ligand>
        <name>GTP</name>
        <dbReference type="ChEBI" id="CHEBI:37565"/>
    </ligand>
</feature>
<protein>
    <recommendedName>
        <fullName evidence="2 8">GTPase Era</fullName>
    </recommendedName>
</protein>
<feature type="region of interest" description="G1" evidence="9">
    <location>
        <begin position="18"/>
        <end position="25"/>
    </location>
</feature>
<dbReference type="Pfam" id="PF01926">
    <property type="entry name" value="MMR_HSR1"/>
    <property type="match status" value="1"/>
</dbReference>
<dbReference type="GO" id="GO:0043024">
    <property type="term" value="F:ribosomal small subunit binding"/>
    <property type="evidence" value="ECO:0007669"/>
    <property type="project" value="TreeGrafter"/>
</dbReference>
<dbReference type="InterPro" id="IPR006073">
    <property type="entry name" value="GTP-bd"/>
</dbReference>
<keyword evidence="8" id="KW-0963">Cytoplasm</keyword>
<dbReference type="AlphaFoldDB" id="A0A8J6QNI3"/>
<evidence type="ECO:0000256" key="2">
    <source>
        <dbReference type="ARBA" id="ARBA00020484"/>
    </source>
</evidence>
<keyword evidence="7 8" id="KW-0342">GTP-binding</keyword>
<comment type="function">
    <text evidence="8">An essential GTPase that binds both GDP and GTP, with rapid nucleotide exchange. Plays a role in 16S rRNA processing and 30S ribosomal subunit biogenesis and possibly also in cell cycle regulation and energy metabolism.</text>
</comment>
<dbReference type="InterPro" id="IPR027417">
    <property type="entry name" value="P-loop_NTPase"/>
</dbReference>
<dbReference type="PANTHER" id="PTHR42698:SF1">
    <property type="entry name" value="GTPASE ERA, MITOCHONDRIAL"/>
    <property type="match status" value="1"/>
</dbReference>
<dbReference type="RefSeq" id="WP_191153854.1">
    <property type="nucleotide sequence ID" value="NZ_JACWUN010000002.1"/>
</dbReference>
<evidence type="ECO:0000256" key="8">
    <source>
        <dbReference type="HAMAP-Rule" id="MF_00367"/>
    </source>
</evidence>
<organism evidence="13 14">
    <name type="scientific">Pelovirga terrestris</name>
    <dbReference type="NCBI Taxonomy" id="2771352"/>
    <lineage>
        <taxon>Bacteria</taxon>
        <taxon>Pseudomonadati</taxon>
        <taxon>Thermodesulfobacteriota</taxon>
        <taxon>Desulfuromonadia</taxon>
        <taxon>Geobacterales</taxon>
        <taxon>Geobacteraceae</taxon>
        <taxon>Pelovirga</taxon>
    </lineage>
</organism>
<gene>
    <name evidence="8 13" type="primary">era</name>
    <name evidence="13" type="ORF">ICT70_02755</name>
</gene>
<dbReference type="GO" id="GO:0070181">
    <property type="term" value="F:small ribosomal subunit rRNA binding"/>
    <property type="evidence" value="ECO:0007669"/>
    <property type="project" value="UniProtKB-UniRule"/>
</dbReference>
<dbReference type="GO" id="GO:0005829">
    <property type="term" value="C:cytosol"/>
    <property type="evidence" value="ECO:0007669"/>
    <property type="project" value="TreeGrafter"/>
</dbReference>
<dbReference type="PANTHER" id="PTHR42698">
    <property type="entry name" value="GTPASE ERA"/>
    <property type="match status" value="1"/>
</dbReference>
<dbReference type="CDD" id="cd04163">
    <property type="entry name" value="Era"/>
    <property type="match status" value="1"/>
</dbReference>
<dbReference type="GO" id="GO:0000028">
    <property type="term" value="P:ribosomal small subunit assembly"/>
    <property type="evidence" value="ECO:0007669"/>
    <property type="project" value="TreeGrafter"/>
</dbReference>
<dbReference type="PROSITE" id="PS51713">
    <property type="entry name" value="G_ERA"/>
    <property type="match status" value="1"/>
</dbReference>
<dbReference type="Gene3D" id="3.40.50.300">
    <property type="entry name" value="P-loop containing nucleotide triphosphate hydrolases"/>
    <property type="match status" value="1"/>
</dbReference>
<dbReference type="InterPro" id="IPR009019">
    <property type="entry name" value="KH_sf_prok-type"/>
</dbReference>
<evidence type="ECO:0000256" key="5">
    <source>
        <dbReference type="ARBA" id="ARBA00022741"/>
    </source>
</evidence>
<proteinExistence type="inferred from homology"/>
<dbReference type="Pfam" id="PF07650">
    <property type="entry name" value="KH_2"/>
    <property type="match status" value="1"/>
</dbReference>
<dbReference type="NCBIfam" id="TIGR00231">
    <property type="entry name" value="small_GTP"/>
    <property type="match status" value="1"/>
</dbReference>
<dbReference type="Proteomes" id="UP000632828">
    <property type="component" value="Unassembled WGS sequence"/>
</dbReference>
<dbReference type="InterPro" id="IPR015946">
    <property type="entry name" value="KH_dom-like_a/b"/>
</dbReference>
<keyword evidence="3 8" id="KW-0690">Ribosome biogenesis</keyword>
<keyword evidence="8" id="KW-0699">rRNA-binding</keyword>
<dbReference type="NCBIfam" id="NF000908">
    <property type="entry name" value="PRK00089.1"/>
    <property type="match status" value="1"/>
</dbReference>
<dbReference type="EMBL" id="JACWUN010000002">
    <property type="protein sequence ID" value="MBD1399581.1"/>
    <property type="molecule type" value="Genomic_DNA"/>
</dbReference>
<evidence type="ECO:0000256" key="3">
    <source>
        <dbReference type="ARBA" id="ARBA00022517"/>
    </source>
</evidence>
<dbReference type="PROSITE" id="PS50823">
    <property type="entry name" value="KH_TYPE_2"/>
    <property type="match status" value="1"/>
</dbReference>
<feature type="domain" description="Era-type G" evidence="12">
    <location>
        <begin position="10"/>
        <end position="177"/>
    </location>
</feature>
<comment type="caution">
    <text evidence="13">The sequence shown here is derived from an EMBL/GenBank/DDBJ whole genome shotgun (WGS) entry which is preliminary data.</text>
</comment>
<keyword evidence="14" id="KW-1185">Reference proteome</keyword>
<dbReference type="FunFam" id="3.40.50.300:FF:000094">
    <property type="entry name" value="GTPase Era"/>
    <property type="match status" value="1"/>
</dbReference>
<feature type="binding site" evidence="8">
    <location>
        <begin position="18"/>
        <end position="25"/>
    </location>
    <ligand>
        <name>GTP</name>
        <dbReference type="ChEBI" id="CHEBI:37565"/>
    </ligand>
</feature>
<dbReference type="InterPro" id="IPR030388">
    <property type="entry name" value="G_ERA_dom"/>
</dbReference>
<feature type="region of interest" description="G5" evidence="9">
    <location>
        <begin position="156"/>
        <end position="158"/>
    </location>
</feature>
<feature type="region of interest" description="G3" evidence="9">
    <location>
        <begin position="65"/>
        <end position="68"/>
    </location>
</feature>
<dbReference type="Gene3D" id="3.30.300.20">
    <property type="match status" value="1"/>
</dbReference>
<dbReference type="SUPFAM" id="SSF52540">
    <property type="entry name" value="P-loop containing nucleoside triphosphate hydrolases"/>
    <property type="match status" value="1"/>
</dbReference>
<evidence type="ECO:0000259" key="12">
    <source>
        <dbReference type="PROSITE" id="PS51713"/>
    </source>
</evidence>
<keyword evidence="8" id="KW-1003">Cell membrane</keyword>
<evidence type="ECO:0000313" key="14">
    <source>
        <dbReference type="Proteomes" id="UP000632828"/>
    </source>
</evidence>
<feature type="region of interest" description="G2" evidence="9">
    <location>
        <begin position="44"/>
        <end position="48"/>
    </location>
</feature>
<dbReference type="NCBIfam" id="TIGR00436">
    <property type="entry name" value="era"/>
    <property type="match status" value="1"/>
</dbReference>
<dbReference type="CDD" id="cd22534">
    <property type="entry name" value="KH-II_Era"/>
    <property type="match status" value="1"/>
</dbReference>
<dbReference type="GO" id="GO:0005525">
    <property type="term" value="F:GTP binding"/>
    <property type="evidence" value="ECO:0007669"/>
    <property type="project" value="UniProtKB-UniRule"/>
</dbReference>
<comment type="subcellular location">
    <subcellularLocation>
        <location evidence="8">Cytoplasm</location>
    </subcellularLocation>
    <subcellularLocation>
        <location evidence="8">Cell membrane</location>
        <topology evidence="8">Peripheral membrane protein</topology>
    </subcellularLocation>
</comment>
<feature type="domain" description="KH type-2" evidence="11">
    <location>
        <begin position="200"/>
        <end position="286"/>
    </location>
</feature>
<dbReference type="GO" id="GO:0003924">
    <property type="term" value="F:GTPase activity"/>
    <property type="evidence" value="ECO:0007669"/>
    <property type="project" value="UniProtKB-UniRule"/>
</dbReference>
<dbReference type="InterPro" id="IPR004044">
    <property type="entry name" value="KH_dom_type_2"/>
</dbReference>
<dbReference type="InterPro" id="IPR005662">
    <property type="entry name" value="GTPase_Era-like"/>
</dbReference>
<feature type="region of interest" description="G4" evidence="9">
    <location>
        <begin position="127"/>
        <end position="130"/>
    </location>
</feature>
<keyword evidence="6 8" id="KW-0694">RNA-binding</keyword>
<keyword evidence="4" id="KW-0997">Cell inner membrane</keyword>
<evidence type="ECO:0000256" key="10">
    <source>
        <dbReference type="RuleBase" id="RU003761"/>
    </source>
</evidence>
<evidence type="ECO:0000256" key="7">
    <source>
        <dbReference type="ARBA" id="ARBA00023134"/>
    </source>
</evidence>
<feature type="binding site" evidence="8">
    <location>
        <begin position="127"/>
        <end position="130"/>
    </location>
    <ligand>
        <name>GTP</name>
        <dbReference type="ChEBI" id="CHEBI:37565"/>
    </ligand>
</feature>
<comment type="subunit">
    <text evidence="8">Monomer.</text>
</comment>